<keyword evidence="2" id="KW-1133">Transmembrane helix</keyword>
<protein>
    <submittedName>
        <fullName evidence="3">Uncharacterized protein</fullName>
    </submittedName>
</protein>
<keyword evidence="2" id="KW-0472">Membrane</keyword>
<comment type="caution">
    <text evidence="3">The sequence shown here is derived from an EMBL/GenBank/DDBJ whole genome shotgun (WGS) entry which is preliminary data.</text>
</comment>
<dbReference type="AlphaFoldDB" id="A0A7W9SG56"/>
<dbReference type="GeneID" id="85015075"/>
<dbReference type="Proteomes" id="UP000522163">
    <property type="component" value="Unassembled WGS sequence"/>
</dbReference>
<accession>A0A7W9SG56</accession>
<keyword evidence="2" id="KW-0812">Transmembrane</keyword>
<reference evidence="3 4" key="1">
    <citation type="submission" date="2020-08" db="EMBL/GenBank/DDBJ databases">
        <title>Genomic Encyclopedia of Type Strains, Phase IV (KMG-IV): sequencing the most valuable type-strain genomes for metagenomic binning, comparative biology and taxonomic classification.</title>
        <authorList>
            <person name="Goeker M."/>
        </authorList>
    </citation>
    <scope>NUCLEOTIDE SEQUENCE [LARGE SCALE GENOMIC DNA]</scope>
    <source>
        <strain evidence="3 4">DSM 17245</strain>
    </source>
</reference>
<organism evidence="3 4">
    <name type="scientific">Oribacterium sinus</name>
    <dbReference type="NCBI Taxonomy" id="237576"/>
    <lineage>
        <taxon>Bacteria</taxon>
        <taxon>Bacillati</taxon>
        <taxon>Bacillota</taxon>
        <taxon>Clostridia</taxon>
        <taxon>Lachnospirales</taxon>
        <taxon>Lachnospiraceae</taxon>
        <taxon>Oribacterium</taxon>
    </lineage>
</organism>
<gene>
    <name evidence="3" type="ORF">HNQ46_001531</name>
</gene>
<evidence type="ECO:0000256" key="1">
    <source>
        <dbReference type="SAM" id="MobiDB-lite"/>
    </source>
</evidence>
<feature type="region of interest" description="Disordered" evidence="1">
    <location>
        <begin position="1"/>
        <end position="53"/>
    </location>
</feature>
<feature type="compositionally biased region" description="Pro residues" evidence="1">
    <location>
        <begin position="1"/>
        <end position="32"/>
    </location>
</feature>
<evidence type="ECO:0000313" key="4">
    <source>
        <dbReference type="Proteomes" id="UP000522163"/>
    </source>
</evidence>
<dbReference type="EMBL" id="JACHHH010000007">
    <property type="protein sequence ID" value="MBB6041548.1"/>
    <property type="molecule type" value="Genomic_DNA"/>
</dbReference>
<evidence type="ECO:0000313" key="3">
    <source>
        <dbReference type="EMBL" id="MBB6041548.1"/>
    </source>
</evidence>
<feature type="transmembrane region" description="Helical" evidence="2">
    <location>
        <begin position="114"/>
        <end position="135"/>
    </location>
</feature>
<sequence length="141" mass="15705">MPKDNPNPPSIPETPPGEELPPVSPVLPPNPETPKTVTVGNIPPAELAGRRRVLRERREKVEKRIGEILGQTRPLTEEEKQELKELGEVLSGIREEEKLLSRQVSTGDTKNLKLLAWGFILSALCLGGYSGCSLLRRKKRR</sequence>
<evidence type="ECO:0000256" key="2">
    <source>
        <dbReference type="SAM" id="Phobius"/>
    </source>
</evidence>
<proteinExistence type="predicted"/>
<name>A0A7W9SG56_9FIRM</name>
<dbReference type="RefSeq" id="WP_183684147.1">
    <property type="nucleotide sequence ID" value="NZ_JACHHH010000007.1"/>
</dbReference>